<feature type="region of interest" description="Disordered" evidence="1">
    <location>
        <begin position="44"/>
        <end position="74"/>
    </location>
</feature>
<feature type="compositionally biased region" description="Basic and acidic residues" evidence="1">
    <location>
        <begin position="60"/>
        <end position="74"/>
    </location>
</feature>
<evidence type="ECO:0008006" key="3">
    <source>
        <dbReference type="Google" id="ProtNLM"/>
    </source>
</evidence>
<organism evidence="2">
    <name type="scientific">Cucumis melo</name>
    <name type="common">Muskmelon</name>
    <dbReference type="NCBI Taxonomy" id="3656"/>
    <lineage>
        <taxon>Eukaryota</taxon>
        <taxon>Viridiplantae</taxon>
        <taxon>Streptophyta</taxon>
        <taxon>Embryophyta</taxon>
        <taxon>Tracheophyta</taxon>
        <taxon>Spermatophyta</taxon>
        <taxon>Magnoliopsida</taxon>
        <taxon>eudicotyledons</taxon>
        <taxon>Gunneridae</taxon>
        <taxon>Pentapetalae</taxon>
        <taxon>rosids</taxon>
        <taxon>fabids</taxon>
        <taxon>Cucurbitales</taxon>
        <taxon>Cucurbitaceae</taxon>
        <taxon>Benincaseae</taxon>
        <taxon>Cucumis</taxon>
    </lineage>
</organism>
<dbReference type="AlphaFoldDB" id="A0A9I9D8V1"/>
<proteinExistence type="predicted"/>
<protein>
    <recommendedName>
        <fullName evidence="3">Protein MNN4-like</fullName>
    </recommendedName>
</protein>
<sequence>MKRQKELRSKVDEVALYVKKSKEIGREKTFEEFCDEGSKEIEELDPLEDDATKPRKKRKLTMEKKDLREQSRKR</sequence>
<reference evidence="2" key="1">
    <citation type="submission" date="2023-03" db="UniProtKB">
        <authorList>
            <consortium name="EnsemblPlants"/>
        </authorList>
    </citation>
    <scope>IDENTIFICATION</scope>
</reference>
<dbReference type="Gramene" id="MELO3C015054.2.1">
    <property type="protein sequence ID" value="MELO3C015054.2.1"/>
    <property type="gene ID" value="MELO3C015054.2"/>
</dbReference>
<name>A0A9I9D8V1_CUCME</name>
<dbReference type="EnsemblPlants" id="MELO3C015054.2.1">
    <property type="protein sequence ID" value="MELO3C015054.2.1"/>
    <property type="gene ID" value="MELO3C015054.2"/>
</dbReference>
<evidence type="ECO:0000256" key="1">
    <source>
        <dbReference type="SAM" id="MobiDB-lite"/>
    </source>
</evidence>
<evidence type="ECO:0000313" key="2">
    <source>
        <dbReference type="EnsemblPlants" id="MELO3C015054.2.1"/>
    </source>
</evidence>
<accession>A0A9I9D8V1</accession>